<dbReference type="Pfam" id="PF17109">
    <property type="entry name" value="Goodbye"/>
    <property type="match status" value="1"/>
</dbReference>
<dbReference type="EMBL" id="JAULSY010000069">
    <property type="protein sequence ID" value="KAK0667570.1"/>
    <property type="molecule type" value="Genomic_DNA"/>
</dbReference>
<sequence length="1522" mass="172899">MNSQDDISSLWTDALNEYTKETARSLKPERLAALSNISSPEDVAKVIEDSGAEFRRFRSDKPRLWSALKTFVAPVSTIAKIAVTPASVADFGIASSAVLGAAVHLIKACEGVSSAYDWIEQVFRELHDFTERLDQYVNSTIDDALRRKIIAILATILKVIGRSEYLISKRHFHAYLRVTFLGKDETTKKLIDDLNRILGSEQRYVLGVTYATAQRTEEVAKTINETANQTLELVKNNTTKASKDEDEARLKQILHDTTAWDDVQETFNTNEWNLLKNTGEWLQKEPLFQSWMSRNASILWIFGGPGAGKSFLSTSIIKQLFEQAEFAVRTGVPAESIAYFFVKENNETLRDANVILKTLAWQIAAQDQDFRQHAINICKQRSLTAVAEQTWNHMFLSYYNKPDDPDTQAVTILVDGLDEATPETRRTILGLMKDLVVSRGMNSHRAIRFAIIGRSSLKSDVEFERLEKAYFIEVSRIKNQNDIDSYIRKRLPEIKVLLQLASKKPDGVKKAKKEGNKILKTVSEGAEGVFLWARLLLDSLVEKDLPQIKATLEHPPSSLDGMIFSVFDRIDKDKVIDEGVMRKMLLFMTYSRRPLLFGELSLITSLPTLETNYLLWKHMRSTLSSVFDLKFPDDRDPLLQTGLNDDQGDADDQPGGHLITYENEVTLEFNSDDDEDDDEDTASDGDSDDEDGDIYSIVSRAKTKSIPNSGTHDESDANTELKAQSEALNEMLEWLNIGQLKSRVTFCHTRIRDYLVREGSSKTREFRALSIIPEIENAHVNIVITCLDMLRLALALPAQFSFLCDYPLCHFPHHLEEIDRDMVAPTDAAKIVEGLYWLFGTEKGGLSLLQSVMQYDEFHGSHQTFWNMWIATDKYLKVVQGWLGQAESLKGFMAGNYDDDDEDAVVWMLSAAASLPVLLQPIMKAASKVWMEKPDFSAAAYADKGNWVTWLLHGWLSWFEDGKPPTKAQEFELGGIGIGFELLTPERLEHVAEWAKRPQDVHWHTCLGWMLLEGSHYDAAISHYKQAIELCNYQEAIEWQEKAINAIPEDSTWISAYLWPRIGEWADLIGDEDKSYTAARIGFQTEPYSILATTTYLSKLDRRGEYAELMWALQSLHDQEDHQREGTSLLVRLFVHGVDIIYEMGNACAQKGRPQFALDALDKALEVVDADDARGDYMKVWLPYQIATFKYHYYGLWDEAARLWEIFLTRLSAKGESFQENFSNGRKWARNRLSQYYFDTAVESWKANPSLRPLSADKLKQLAVEVSTGLEEGYDGFDLFRTDYPAMIWGRWSRVYKGVEESVWKKCFRAAVLEGLNSVDDDDPTNDTSGLQHLAKILLHAGDKHNASAILAILFNGVKAGPEQNMNEGENQDGGEDNTADAGSDQPLSKTDPPSETQTQETSPAAFFPTPDGLPLNIDEDAGRFTCDHCQKETGEVSEFYYCEVCPEVTNWCGDCLAILKDTERRRSMVYYRCNPEHDFYRVWPVPDEARYIAASSFEDGVTVKKEWLDQLRREWWEVTKD</sequence>
<dbReference type="Gene3D" id="3.40.50.300">
    <property type="entry name" value="P-loop containing nucleotide triphosphate hydrolases"/>
    <property type="match status" value="1"/>
</dbReference>
<feature type="domain" description="Nephrocystin 3-like N-terminal" evidence="4">
    <location>
        <begin position="277"/>
        <end position="441"/>
    </location>
</feature>
<organism evidence="5 6">
    <name type="scientific">Cercophora samala</name>
    <dbReference type="NCBI Taxonomy" id="330535"/>
    <lineage>
        <taxon>Eukaryota</taxon>
        <taxon>Fungi</taxon>
        <taxon>Dikarya</taxon>
        <taxon>Ascomycota</taxon>
        <taxon>Pezizomycotina</taxon>
        <taxon>Sordariomycetes</taxon>
        <taxon>Sordariomycetidae</taxon>
        <taxon>Sordariales</taxon>
        <taxon>Lasiosphaeriaceae</taxon>
        <taxon>Cercophora</taxon>
    </lineage>
</organism>
<dbReference type="Gene3D" id="1.25.40.10">
    <property type="entry name" value="Tetratricopeptide repeat domain"/>
    <property type="match status" value="1"/>
</dbReference>
<evidence type="ECO:0000256" key="1">
    <source>
        <dbReference type="ARBA" id="ARBA00022737"/>
    </source>
</evidence>
<proteinExistence type="predicted"/>
<evidence type="ECO:0000259" key="3">
    <source>
        <dbReference type="Pfam" id="PF17109"/>
    </source>
</evidence>
<feature type="domain" description="Fungal STAND N-terminal Goodbye" evidence="3">
    <location>
        <begin position="11"/>
        <end position="136"/>
    </location>
</feature>
<comment type="caution">
    <text evidence="5">The sequence shown here is derived from an EMBL/GenBank/DDBJ whole genome shotgun (WGS) entry which is preliminary data.</text>
</comment>
<reference evidence="5" key="1">
    <citation type="submission" date="2023-06" db="EMBL/GenBank/DDBJ databases">
        <title>Genome-scale phylogeny and comparative genomics of the fungal order Sordariales.</title>
        <authorList>
            <consortium name="Lawrence Berkeley National Laboratory"/>
            <person name="Hensen N."/>
            <person name="Bonometti L."/>
            <person name="Westerberg I."/>
            <person name="Brannstrom I.O."/>
            <person name="Guillou S."/>
            <person name="Cros-Aarteil S."/>
            <person name="Calhoun S."/>
            <person name="Haridas S."/>
            <person name="Kuo A."/>
            <person name="Mondo S."/>
            <person name="Pangilinan J."/>
            <person name="Riley R."/>
            <person name="Labutti K."/>
            <person name="Andreopoulos B."/>
            <person name="Lipzen A."/>
            <person name="Chen C."/>
            <person name="Yanf M."/>
            <person name="Daum C."/>
            <person name="Ng V."/>
            <person name="Clum A."/>
            <person name="Steindorff A."/>
            <person name="Ohm R."/>
            <person name="Martin F."/>
            <person name="Silar P."/>
            <person name="Natvig D."/>
            <person name="Lalanne C."/>
            <person name="Gautier V."/>
            <person name="Ament-Velasquez S.L."/>
            <person name="Kruys A."/>
            <person name="Hutchinson M.I."/>
            <person name="Powell A.J."/>
            <person name="Barry K."/>
            <person name="Miller A.N."/>
            <person name="Grigoriev I.V."/>
            <person name="Debuchy R."/>
            <person name="Gladieux P."/>
            <person name="Thoren M.H."/>
            <person name="Johannesson H."/>
        </authorList>
    </citation>
    <scope>NUCLEOTIDE SEQUENCE</scope>
    <source>
        <strain evidence="5">CBS 307.81</strain>
    </source>
</reference>
<dbReference type="Proteomes" id="UP001174997">
    <property type="component" value="Unassembled WGS sequence"/>
</dbReference>
<dbReference type="SUPFAM" id="SSF52540">
    <property type="entry name" value="P-loop containing nucleoside triphosphate hydrolases"/>
    <property type="match status" value="1"/>
</dbReference>
<dbReference type="InterPro" id="IPR027417">
    <property type="entry name" value="P-loop_NTPase"/>
</dbReference>
<dbReference type="InterPro" id="IPR019734">
    <property type="entry name" value="TPR_rpt"/>
</dbReference>
<dbReference type="PANTHER" id="PTHR10039">
    <property type="entry name" value="AMELOGENIN"/>
    <property type="match status" value="1"/>
</dbReference>
<feature type="compositionally biased region" description="Acidic residues" evidence="2">
    <location>
        <begin position="670"/>
        <end position="693"/>
    </location>
</feature>
<evidence type="ECO:0000259" key="4">
    <source>
        <dbReference type="Pfam" id="PF24883"/>
    </source>
</evidence>
<keyword evidence="1" id="KW-0677">Repeat</keyword>
<feature type="region of interest" description="Disordered" evidence="2">
    <location>
        <begin position="668"/>
        <end position="693"/>
    </location>
</feature>
<keyword evidence="6" id="KW-1185">Reference proteome</keyword>
<dbReference type="InterPro" id="IPR031350">
    <property type="entry name" value="Goodbye_dom"/>
</dbReference>
<protein>
    <recommendedName>
        <fullName evidence="7">Fungal STAND N-terminal Goodbye domain-containing protein</fullName>
    </recommendedName>
</protein>
<evidence type="ECO:0008006" key="7">
    <source>
        <dbReference type="Google" id="ProtNLM"/>
    </source>
</evidence>
<dbReference type="InterPro" id="IPR056884">
    <property type="entry name" value="NPHP3-like_N"/>
</dbReference>
<dbReference type="PANTHER" id="PTHR10039:SF17">
    <property type="entry name" value="FUNGAL STAND N-TERMINAL GOODBYE DOMAIN-CONTAINING PROTEIN-RELATED"/>
    <property type="match status" value="1"/>
</dbReference>
<feature type="compositionally biased region" description="Polar residues" evidence="2">
    <location>
        <begin position="1386"/>
        <end position="1403"/>
    </location>
</feature>
<feature type="region of interest" description="Disordered" evidence="2">
    <location>
        <begin position="1362"/>
        <end position="1411"/>
    </location>
</feature>
<dbReference type="Pfam" id="PF24883">
    <property type="entry name" value="NPHP3_N"/>
    <property type="match status" value="1"/>
</dbReference>
<evidence type="ECO:0000313" key="6">
    <source>
        <dbReference type="Proteomes" id="UP001174997"/>
    </source>
</evidence>
<dbReference type="InterPro" id="IPR011990">
    <property type="entry name" value="TPR-like_helical_dom_sf"/>
</dbReference>
<name>A0AA40D923_9PEZI</name>
<evidence type="ECO:0000313" key="5">
    <source>
        <dbReference type="EMBL" id="KAK0667570.1"/>
    </source>
</evidence>
<accession>A0AA40D923</accession>
<dbReference type="SUPFAM" id="SSF48452">
    <property type="entry name" value="TPR-like"/>
    <property type="match status" value="1"/>
</dbReference>
<dbReference type="SMART" id="SM00028">
    <property type="entry name" value="TPR"/>
    <property type="match status" value="2"/>
</dbReference>
<feature type="compositionally biased region" description="Acidic residues" evidence="2">
    <location>
        <begin position="1370"/>
        <end position="1379"/>
    </location>
</feature>
<gene>
    <name evidence="5" type="ORF">QBC41DRAFT_395447</name>
</gene>
<evidence type="ECO:0000256" key="2">
    <source>
        <dbReference type="SAM" id="MobiDB-lite"/>
    </source>
</evidence>